<name>A0ABV9EN71_9ACTN</name>
<organism evidence="5 6">
    <name type="scientific">Sphaerisporangium corydalis</name>
    <dbReference type="NCBI Taxonomy" id="1441875"/>
    <lineage>
        <taxon>Bacteria</taxon>
        <taxon>Bacillati</taxon>
        <taxon>Actinomycetota</taxon>
        <taxon>Actinomycetes</taxon>
        <taxon>Streptosporangiales</taxon>
        <taxon>Streptosporangiaceae</taxon>
        <taxon>Sphaerisporangium</taxon>
    </lineage>
</organism>
<evidence type="ECO:0000256" key="3">
    <source>
        <dbReference type="ARBA" id="ARBA00023118"/>
    </source>
</evidence>
<dbReference type="Gene3D" id="3.30.70.1900">
    <property type="match status" value="1"/>
</dbReference>
<dbReference type="InterPro" id="IPR010156">
    <property type="entry name" value="CRISPR-assoc_prot_Cas6"/>
</dbReference>
<evidence type="ECO:0000256" key="2">
    <source>
        <dbReference type="ARBA" id="ARBA00022884"/>
    </source>
</evidence>
<evidence type="ECO:0000256" key="1">
    <source>
        <dbReference type="ARBA" id="ARBA00005937"/>
    </source>
</evidence>
<dbReference type="RefSeq" id="WP_262848225.1">
    <property type="nucleotide sequence ID" value="NZ_JANZYP010000071.1"/>
</dbReference>
<evidence type="ECO:0000259" key="4">
    <source>
        <dbReference type="Pfam" id="PF01881"/>
    </source>
</evidence>
<dbReference type="CDD" id="cd21140">
    <property type="entry name" value="Cas6_I-like"/>
    <property type="match status" value="1"/>
</dbReference>
<gene>
    <name evidence="5" type="primary">cas6</name>
    <name evidence="5" type="ORF">ACFO8L_27580</name>
</gene>
<dbReference type="NCBIfam" id="TIGR01877">
    <property type="entry name" value="cas_cas6"/>
    <property type="match status" value="1"/>
</dbReference>
<dbReference type="Proteomes" id="UP001595891">
    <property type="component" value="Unassembled WGS sequence"/>
</dbReference>
<dbReference type="PANTHER" id="PTHR36984">
    <property type="entry name" value="CRISPR-ASSOCIATED ENDORIBONUCLEASE CAS6 1"/>
    <property type="match status" value="1"/>
</dbReference>
<dbReference type="Gene3D" id="3.30.70.1890">
    <property type="match status" value="1"/>
</dbReference>
<feature type="domain" description="CRISPR associated protein Cas6 C-terminal" evidence="4">
    <location>
        <begin position="124"/>
        <end position="229"/>
    </location>
</feature>
<evidence type="ECO:0000313" key="6">
    <source>
        <dbReference type="Proteomes" id="UP001595891"/>
    </source>
</evidence>
<keyword evidence="2" id="KW-0694">RNA-binding</keyword>
<comment type="similarity">
    <text evidence="1">Belongs to the CRISPR-associated protein Cas6/Cse3/CasE family.</text>
</comment>
<dbReference type="InterPro" id="IPR049435">
    <property type="entry name" value="Cas_Cas6_C"/>
</dbReference>
<accession>A0ABV9EN71</accession>
<protein>
    <submittedName>
        <fullName evidence="5">CRISPR-associated endoribonuclease Cas6</fullName>
    </submittedName>
</protein>
<proteinExistence type="inferred from homology"/>
<comment type="caution">
    <text evidence="5">The sequence shown here is derived from an EMBL/GenBank/DDBJ whole genome shotgun (WGS) entry which is preliminary data.</text>
</comment>
<dbReference type="PANTHER" id="PTHR36984:SF1">
    <property type="entry name" value="CRISPR-ASSOCIATED ENDORIBONUCLEASE CAS6 1"/>
    <property type="match status" value="1"/>
</dbReference>
<dbReference type="EMBL" id="JBHSFN010000019">
    <property type="protein sequence ID" value="MFC4589880.1"/>
    <property type="molecule type" value="Genomic_DNA"/>
</dbReference>
<keyword evidence="3" id="KW-0051">Antiviral defense</keyword>
<sequence>MRFRVDVSADTAQIAWPDVYGPARGIVYDLLRSQDAVLAGELHDKGWAGTPIKPVGVSPPFFQGVTRRQGVWGASGAGSVWLGSPVPQIAGCLLAGLAGRSEIRWGSTRLTVRGVRLEAPPAGFESGTAEFSARSPILVKREGRFLLPDDADYLERLTHNLRHRADALGLPNGVEVEVLEAGPRRRDEVQGKMRIGATAKLRVRAAPELLQSFYEGGIGLNCVQGFGWLR</sequence>
<dbReference type="Pfam" id="PF01881">
    <property type="entry name" value="Cas_Cas6_C"/>
    <property type="match status" value="1"/>
</dbReference>
<keyword evidence="6" id="KW-1185">Reference proteome</keyword>
<evidence type="ECO:0000313" key="5">
    <source>
        <dbReference type="EMBL" id="MFC4589880.1"/>
    </source>
</evidence>
<dbReference type="InterPro" id="IPR045747">
    <property type="entry name" value="CRISPR-assoc_prot_Cas6_N_sf"/>
</dbReference>
<reference evidence="6" key="1">
    <citation type="journal article" date="2019" name="Int. J. Syst. Evol. Microbiol.">
        <title>The Global Catalogue of Microorganisms (GCM) 10K type strain sequencing project: providing services to taxonomists for standard genome sequencing and annotation.</title>
        <authorList>
            <consortium name="The Broad Institute Genomics Platform"/>
            <consortium name="The Broad Institute Genome Sequencing Center for Infectious Disease"/>
            <person name="Wu L."/>
            <person name="Ma J."/>
        </authorList>
    </citation>
    <scope>NUCLEOTIDE SEQUENCE [LARGE SCALE GENOMIC DNA]</scope>
    <source>
        <strain evidence="6">CCUG 49560</strain>
    </source>
</reference>